<keyword evidence="2" id="KW-0812">Transmembrane</keyword>
<evidence type="ECO:0000256" key="1">
    <source>
        <dbReference type="SAM" id="MobiDB-lite"/>
    </source>
</evidence>
<feature type="transmembrane region" description="Helical" evidence="2">
    <location>
        <begin position="512"/>
        <end position="533"/>
    </location>
</feature>
<reference evidence="3 4" key="1">
    <citation type="submission" date="2024-03" db="EMBL/GenBank/DDBJ databases">
        <title>Aureococcus anophagefferens CCMP1851 and Kratosvirus quantuckense: Draft genome of a second virus-susceptible host strain in the model system.</title>
        <authorList>
            <person name="Chase E."/>
            <person name="Truchon A.R."/>
            <person name="Schepens W."/>
            <person name="Wilhelm S.W."/>
        </authorList>
    </citation>
    <scope>NUCLEOTIDE SEQUENCE [LARGE SCALE GENOMIC DNA]</scope>
    <source>
        <strain evidence="3 4">CCMP1851</strain>
    </source>
</reference>
<accession>A0ABR1G1X9</accession>
<dbReference type="Gene3D" id="2.40.300.10">
    <property type="entry name" value="Head decoration protein D"/>
    <property type="match status" value="1"/>
</dbReference>
<evidence type="ECO:0000256" key="2">
    <source>
        <dbReference type="SAM" id="Phobius"/>
    </source>
</evidence>
<name>A0ABR1G1X9_AURAN</name>
<feature type="transmembrane region" description="Helical" evidence="2">
    <location>
        <begin position="667"/>
        <end position="689"/>
    </location>
</feature>
<organism evidence="3 4">
    <name type="scientific">Aureococcus anophagefferens</name>
    <name type="common">Harmful bloom alga</name>
    <dbReference type="NCBI Taxonomy" id="44056"/>
    <lineage>
        <taxon>Eukaryota</taxon>
        <taxon>Sar</taxon>
        <taxon>Stramenopiles</taxon>
        <taxon>Ochrophyta</taxon>
        <taxon>Pelagophyceae</taxon>
        <taxon>Pelagomonadales</taxon>
        <taxon>Pelagomonadaceae</taxon>
        <taxon>Aureococcus</taxon>
    </lineage>
</organism>
<keyword evidence="2" id="KW-0472">Membrane</keyword>
<evidence type="ECO:0000313" key="4">
    <source>
        <dbReference type="Proteomes" id="UP001363151"/>
    </source>
</evidence>
<keyword evidence="4" id="KW-1185">Reference proteome</keyword>
<dbReference type="EMBL" id="JBBJCI010000145">
    <property type="protein sequence ID" value="KAK7242350.1"/>
    <property type="molecule type" value="Genomic_DNA"/>
</dbReference>
<keyword evidence="2" id="KW-1133">Transmembrane helix</keyword>
<sequence length="691" mass="75302">MDDAYWPAGLVPSPAPGVALEDDFDTLMTQELIESPREPAMAASVVDDVARRLNAGEIVEMPLVHQLLRNVVAGVVPYPEALQLKASASPFAPFDVPHCCYLVSRARASARAKKDKKDEPKAAAAAPTVSVAFQSALNGEVWWSARSPLDGVVARPMARRVRTGSAAGRAHGYRGRLYTLVVRVPSGPPTADKHADLGLVQIWKDAEAAGRARRRRGPPPRRARARGDEASDGEYSASYRSTRCPAGRRATTARDDGRRDDRRDSPPGDHRLLPPPSDSESEHCAGEPPLARLKRSRSEPGQNYGVFDRDCRFKRDIFVEGTIHGVVRSPVEAADYAEWFLWHHDLLEREAPLPPPGSVVTLRTSDQCIALETTSKLGPCLVVSTTPSIAAGVPKDDLDKRCGALVAFLGQVPVRCVGPVECGDQLVPSGRDDGTAVARHRTLGGFENRNDVLGVALSSGGFDGDTGKDVEAGGRREHVVLCFVRWNQAVTREIHVAVDAAVKAGTEALSVAMFWSSAFLVVASCALTTHMAIRAANGRRHPSDRYLQPGPKHAQVQTFVSFLIALDHLCLYVLIALYGTAMPHLTLVVLQWLVGFATIPVIWAYWTAVGKALLYAFCFYLVALRVTYYALLLHSAHVIRRDGVAPPAMKDWQRCLPKRCARAISSLWAPVTIVVIFVFCLFSNSTVYIEK</sequence>
<proteinExistence type="predicted"/>
<feature type="compositionally biased region" description="Basic and acidic residues" evidence="1">
    <location>
        <begin position="252"/>
        <end position="272"/>
    </location>
</feature>
<protein>
    <submittedName>
        <fullName evidence="3">Uncharacterized protein</fullName>
    </submittedName>
</protein>
<feature type="region of interest" description="Disordered" evidence="1">
    <location>
        <begin position="208"/>
        <end position="301"/>
    </location>
</feature>
<gene>
    <name evidence="3" type="ORF">SO694_00012159</name>
</gene>
<feature type="transmembrane region" description="Helical" evidence="2">
    <location>
        <begin position="554"/>
        <end position="579"/>
    </location>
</feature>
<comment type="caution">
    <text evidence="3">The sequence shown here is derived from an EMBL/GenBank/DDBJ whole genome shotgun (WGS) entry which is preliminary data.</text>
</comment>
<dbReference type="Proteomes" id="UP001363151">
    <property type="component" value="Unassembled WGS sequence"/>
</dbReference>
<feature type="compositionally biased region" description="Basic residues" evidence="1">
    <location>
        <begin position="211"/>
        <end position="224"/>
    </location>
</feature>
<evidence type="ECO:0000313" key="3">
    <source>
        <dbReference type="EMBL" id="KAK7242350.1"/>
    </source>
</evidence>
<feature type="transmembrane region" description="Helical" evidence="2">
    <location>
        <begin position="613"/>
        <end position="631"/>
    </location>
</feature>